<comment type="similarity">
    <text evidence="1">Belongs to the FYV7 family.</text>
</comment>
<dbReference type="OrthoDB" id="2135053at2759"/>
<evidence type="ECO:0000256" key="2">
    <source>
        <dbReference type="ARBA" id="ARBA00018780"/>
    </source>
</evidence>
<dbReference type="Proteomes" id="UP000094565">
    <property type="component" value="Chromosome 4"/>
</dbReference>
<name>A0A1B2JHC3_PICPA</name>
<gene>
    <name evidence="4" type="primary">FYV7</name>
    <name evidence="4" type="ORF">ATY40_BA7504433</name>
</gene>
<proteinExistence type="inferred from homology"/>
<dbReference type="EMBL" id="CP014587">
    <property type="protein sequence ID" value="ANZ77454.1"/>
    <property type="molecule type" value="Genomic_DNA"/>
</dbReference>
<protein>
    <recommendedName>
        <fullName evidence="2">rRNA-processing protein FYV7</fullName>
    </recommendedName>
</protein>
<feature type="compositionally biased region" description="Low complexity" evidence="3">
    <location>
        <begin position="48"/>
        <end position="59"/>
    </location>
</feature>
<evidence type="ECO:0000313" key="5">
    <source>
        <dbReference type="Proteomes" id="UP000094565"/>
    </source>
</evidence>
<organism evidence="4 5">
    <name type="scientific">Komagataella pastoris</name>
    <name type="common">Yeast</name>
    <name type="synonym">Pichia pastoris</name>
    <dbReference type="NCBI Taxonomy" id="4922"/>
    <lineage>
        <taxon>Eukaryota</taxon>
        <taxon>Fungi</taxon>
        <taxon>Dikarya</taxon>
        <taxon>Ascomycota</taxon>
        <taxon>Saccharomycotina</taxon>
        <taxon>Pichiomycetes</taxon>
        <taxon>Pichiales</taxon>
        <taxon>Pichiaceae</taxon>
        <taxon>Komagataella</taxon>
    </lineage>
</organism>
<evidence type="ECO:0000313" key="4">
    <source>
        <dbReference type="EMBL" id="ANZ77454.1"/>
    </source>
</evidence>
<feature type="compositionally biased region" description="Basic and acidic residues" evidence="3">
    <location>
        <begin position="62"/>
        <end position="85"/>
    </location>
</feature>
<sequence>MSGRVKSSDWRDLRKKKSEDIKRSLVHRARLRKKYFKILQQDVEQAGTTSTTNNEVNVNDPDADKVQEERQEHRDSLHNNNLKHPDRLSYQERLKMAKERKEQRRIEKIKQTKIQLYQIKQKKLSRESRKELFSKRTRTGQPMMGPRISNLLETIKNDRKVE</sequence>
<accession>A0A1B2JHC3</accession>
<dbReference type="Pfam" id="PF08524">
    <property type="entry name" value="rRNA_processing"/>
    <property type="match status" value="1"/>
</dbReference>
<dbReference type="AlphaFoldDB" id="A0A1B2JHC3"/>
<keyword evidence="5" id="KW-1185">Reference proteome</keyword>
<feature type="region of interest" description="Disordered" evidence="3">
    <location>
        <begin position="127"/>
        <end position="147"/>
    </location>
</feature>
<evidence type="ECO:0000256" key="1">
    <source>
        <dbReference type="ARBA" id="ARBA00006800"/>
    </source>
</evidence>
<feature type="region of interest" description="Disordered" evidence="3">
    <location>
        <begin position="43"/>
        <end position="85"/>
    </location>
</feature>
<dbReference type="InterPro" id="IPR013730">
    <property type="entry name" value="Fyv7/TAP26"/>
</dbReference>
<evidence type="ECO:0000256" key="3">
    <source>
        <dbReference type="SAM" id="MobiDB-lite"/>
    </source>
</evidence>
<reference evidence="4 5" key="1">
    <citation type="submission" date="2016-02" db="EMBL/GenBank/DDBJ databases">
        <title>Comparative genomic and transcriptomic foundation for Pichia pastoris.</title>
        <authorList>
            <person name="Love K.R."/>
            <person name="Shah K.A."/>
            <person name="Whittaker C.A."/>
            <person name="Wu J."/>
            <person name="Bartlett M.C."/>
            <person name="Ma D."/>
            <person name="Leeson R.L."/>
            <person name="Priest M."/>
            <person name="Young S.K."/>
            <person name="Love J.C."/>
        </authorList>
    </citation>
    <scope>NUCLEOTIDE SEQUENCE [LARGE SCALE GENOMIC DNA]</scope>
    <source>
        <strain evidence="4 5">ATCC 28485</strain>
    </source>
</reference>
<feature type="region of interest" description="Disordered" evidence="3">
    <location>
        <begin position="1"/>
        <end position="21"/>
    </location>
</feature>